<dbReference type="InterPro" id="IPR023058">
    <property type="entry name" value="PPIase_PpiC_CS"/>
</dbReference>
<name>A0A941W785_9BACT</name>
<dbReference type="InterPro" id="IPR050245">
    <property type="entry name" value="PrsA_foldase"/>
</dbReference>
<evidence type="ECO:0000259" key="3">
    <source>
        <dbReference type="PROSITE" id="PS50198"/>
    </source>
</evidence>
<evidence type="ECO:0000256" key="1">
    <source>
        <dbReference type="PROSITE-ProRule" id="PRU00278"/>
    </source>
</evidence>
<dbReference type="EMBL" id="JAANXD010000087">
    <property type="protein sequence ID" value="MBS1259240.1"/>
    <property type="molecule type" value="Genomic_DNA"/>
</dbReference>
<evidence type="ECO:0000256" key="2">
    <source>
        <dbReference type="SAM" id="MobiDB-lite"/>
    </source>
</evidence>
<dbReference type="PROSITE" id="PS50198">
    <property type="entry name" value="PPIC_PPIASE_2"/>
    <property type="match status" value="1"/>
</dbReference>
<dbReference type="SUPFAM" id="SSF54534">
    <property type="entry name" value="FKBP-like"/>
    <property type="match status" value="1"/>
</dbReference>
<dbReference type="PANTHER" id="PTHR47245">
    <property type="entry name" value="PEPTIDYLPROLYL ISOMERASE"/>
    <property type="match status" value="1"/>
</dbReference>
<evidence type="ECO:0000313" key="4">
    <source>
        <dbReference type="EMBL" id="MBS1259240.1"/>
    </source>
</evidence>
<dbReference type="AlphaFoldDB" id="A0A941W785"/>
<dbReference type="PANTHER" id="PTHR47245:SF2">
    <property type="entry name" value="PEPTIDYL-PROLYL CIS-TRANS ISOMERASE HP_0175-RELATED"/>
    <property type="match status" value="1"/>
</dbReference>
<feature type="domain" description="PpiC" evidence="3">
    <location>
        <begin position="223"/>
        <end position="324"/>
    </location>
</feature>
<dbReference type="InterPro" id="IPR000297">
    <property type="entry name" value="PPIase_PpiC"/>
</dbReference>
<dbReference type="PROSITE" id="PS01096">
    <property type="entry name" value="PPIC_PPIASE_1"/>
    <property type="match status" value="1"/>
</dbReference>
<dbReference type="InterPro" id="IPR027304">
    <property type="entry name" value="Trigger_fact/SurA_dom_sf"/>
</dbReference>
<dbReference type="Gene3D" id="1.10.4030.10">
    <property type="entry name" value="Porin chaperone SurA, peptide-binding domain"/>
    <property type="match status" value="1"/>
</dbReference>
<sequence>MKVRIIITLISFSFLGLLINGCGDDGGQSPHAGVGGGAGDMNFEQQALKKEQEDLAKLKARQEYKPDDYARIHQGVGGATATNDPNEAIAMVNGEPILRLELDAILDKVKQKVSTKRLHLVEEKIIKDLVTQFVLKQFIRKENIQISPTRIEEEINAFRENIKNNPDTADKSLETLMEEQGGGINELRMAMDISLSVDEYLNRTVSEEEMKKYFTENIGIFNNETVTASHILIDTRTIKDEEGLKKAKEDTERIKKELDNGADFAKLAEENSDCPSAKSGGELGVITRGQMVEEFEKTAFSTGVNSISEPVKTKFGYHIIKITDKQAGKDITFEETKENVKLALFNEKTMTLIQELNDNADVNILYTPTPYASTGGHGSMAHGSTMYGGPGASPHGGSSGRGNPNPHAGMPMPGSSAYGGGDPHASSGSPHGGAMSSTE</sequence>
<dbReference type="Pfam" id="PF13616">
    <property type="entry name" value="Rotamase_3"/>
    <property type="match status" value="1"/>
</dbReference>
<dbReference type="InterPro" id="IPR046357">
    <property type="entry name" value="PPIase_dom_sf"/>
</dbReference>
<dbReference type="GO" id="GO:0003755">
    <property type="term" value="F:peptidyl-prolyl cis-trans isomerase activity"/>
    <property type="evidence" value="ECO:0007669"/>
    <property type="project" value="UniProtKB-KW"/>
</dbReference>
<reference evidence="4" key="1">
    <citation type="journal article" date="2021" name="ISME J.">
        <title>Fine-scale metabolic discontinuity in a stratified prokaryote microbiome of a Red Sea deep halocline.</title>
        <authorList>
            <person name="Michoud G."/>
            <person name="Ngugi D.K."/>
            <person name="Barozzi A."/>
            <person name="Merlino G."/>
            <person name="Calleja M.L."/>
            <person name="Delgado-Huertas A."/>
            <person name="Moran X.A.G."/>
            <person name="Daffonchio D."/>
        </authorList>
    </citation>
    <scope>NUCLEOTIDE SEQUENCE</scope>
    <source>
        <strain evidence="4">SuakinDeep_MAG55_1</strain>
    </source>
</reference>
<comment type="caution">
    <text evidence="4">The sequence shown here is derived from an EMBL/GenBank/DDBJ whole genome shotgun (WGS) entry which is preliminary data.</text>
</comment>
<accession>A0A941W785</accession>
<gene>
    <name evidence="4" type="ORF">MAG551_02307</name>
</gene>
<dbReference type="Proteomes" id="UP000722750">
    <property type="component" value="Unassembled WGS sequence"/>
</dbReference>
<organism evidence="4 5">
    <name type="scientific">Candidatus Scalindua arabica</name>
    <dbReference type="NCBI Taxonomy" id="1127984"/>
    <lineage>
        <taxon>Bacteria</taxon>
        <taxon>Pseudomonadati</taxon>
        <taxon>Planctomycetota</taxon>
        <taxon>Candidatus Brocadiia</taxon>
        <taxon>Candidatus Brocadiales</taxon>
        <taxon>Candidatus Scalinduaceae</taxon>
        <taxon>Candidatus Scalindua</taxon>
    </lineage>
</organism>
<dbReference type="Gene3D" id="3.10.50.40">
    <property type="match status" value="1"/>
</dbReference>
<evidence type="ECO:0000313" key="5">
    <source>
        <dbReference type="Proteomes" id="UP000722750"/>
    </source>
</evidence>
<proteinExistence type="predicted"/>
<dbReference type="SUPFAM" id="SSF109998">
    <property type="entry name" value="Triger factor/SurA peptide-binding domain-like"/>
    <property type="match status" value="1"/>
</dbReference>
<keyword evidence="1" id="KW-0413">Isomerase</keyword>
<feature type="region of interest" description="Disordered" evidence="2">
    <location>
        <begin position="376"/>
        <end position="439"/>
    </location>
</feature>
<keyword evidence="1" id="KW-0697">Rotamase</keyword>
<protein>
    <submittedName>
        <fullName evidence="4">Chaperone SurA</fullName>
    </submittedName>
</protein>